<dbReference type="Pfam" id="PF04055">
    <property type="entry name" value="Radical_SAM"/>
    <property type="match status" value="1"/>
</dbReference>
<evidence type="ECO:0000259" key="4">
    <source>
        <dbReference type="PROSITE" id="PS51918"/>
    </source>
</evidence>
<keyword evidence="3" id="KW-0411">Iron-sulfur</keyword>
<keyword evidence="2" id="KW-0408">Iron</keyword>
<sequence>MRVLKPFDPWRSELCTCPRKYSLHPYTGCTHSCLYCYATSYVGRRISKPKLDFIKMLKKDIYEADPRIPVELSTSSDPYTPEEAVIGITRASLKLLKSRGFKVLITTKGTSFKYDQDLFDAVMVTITTLDDEISSKLEPNAPSPSERLEALSQVEKRKGVRIDPIIPKINDDLDDIRELLREARDCGAEHVVFSTYKAKPDNLRRMLNAFPELAELNFTERIGGYKYLERGLRYKLLKGAVEEALKLGMTASVCREGFTDLMRARSCDGTHML</sequence>
<dbReference type="Proteomes" id="UP000278149">
    <property type="component" value="Unassembled WGS sequence"/>
</dbReference>
<dbReference type="InterPro" id="IPR058240">
    <property type="entry name" value="rSAM_sf"/>
</dbReference>
<dbReference type="AlphaFoldDB" id="A0A429GAS6"/>
<dbReference type="InterPro" id="IPR006638">
    <property type="entry name" value="Elp3/MiaA/NifB-like_rSAM"/>
</dbReference>
<dbReference type="Gene3D" id="3.80.30.30">
    <property type="match status" value="1"/>
</dbReference>
<comment type="caution">
    <text evidence="5">The sequence shown here is derived from an EMBL/GenBank/DDBJ whole genome shotgun (WGS) entry which is preliminary data.</text>
</comment>
<evidence type="ECO:0000313" key="5">
    <source>
        <dbReference type="EMBL" id="RSN70938.1"/>
    </source>
</evidence>
<proteinExistence type="predicted"/>
<accession>A0A429GAS6</accession>
<dbReference type="EMBL" id="RCOR01000001">
    <property type="protein sequence ID" value="RSN70938.1"/>
    <property type="molecule type" value="Genomic_DNA"/>
</dbReference>
<dbReference type="SFLD" id="SFLDS00029">
    <property type="entry name" value="Radical_SAM"/>
    <property type="match status" value="1"/>
</dbReference>
<dbReference type="SFLD" id="SFLDG01084">
    <property type="entry name" value="Uncharacterised_Radical_SAM_Su"/>
    <property type="match status" value="1"/>
</dbReference>
<dbReference type="GO" id="GO:0046872">
    <property type="term" value="F:metal ion binding"/>
    <property type="evidence" value="ECO:0007669"/>
    <property type="project" value="UniProtKB-KW"/>
</dbReference>
<name>A0A429GAS6_9CREN</name>
<dbReference type="GO" id="GO:0051536">
    <property type="term" value="F:iron-sulfur cluster binding"/>
    <property type="evidence" value="ECO:0007669"/>
    <property type="project" value="UniProtKB-KW"/>
</dbReference>
<dbReference type="PANTHER" id="PTHR43432:SF3">
    <property type="entry name" value="SLR0285 PROTEIN"/>
    <property type="match status" value="1"/>
</dbReference>
<dbReference type="GO" id="GO:0003824">
    <property type="term" value="F:catalytic activity"/>
    <property type="evidence" value="ECO:0007669"/>
    <property type="project" value="InterPro"/>
</dbReference>
<dbReference type="InterPro" id="IPR040086">
    <property type="entry name" value="MJ0683-like"/>
</dbReference>
<reference evidence="5 6" key="1">
    <citation type="submission" date="2018-10" db="EMBL/GenBank/DDBJ databases">
        <title>Co-occurring genomic capacity for anaerobic methane metabolism and dissimilatory sulfite reduction discovered in the Korarchaeota.</title>
        <authorList>
            <person name="Mckay L.J."/>
            <person name="Dlakic M."/>
            <person name="Fields M.W."/>
            <person name="Delmont T.O."/>
            <person name="Eren A.M."/>
            <person name="Jay Z.J."/>
            <person name="Klingelsmith K.B."/>
            <person name="Rusch D.B."/>
            <person name="Inskeep W.P."/>
        </authorList>
    </citation>
    <scope>NUCLEOTIDE SEQUENCE [LARGE SCALE GENOMIC DNA]</scope>
    <source>
        <strain evidence="5 6">WS</strain>
    </source>
</reference>
<evidence type="ECO:0000256" key="1">
    <source>
        <dbReference type="ARBA" id="ARBA00022723"/>
    </source>
</evidence>
<evidence type="ECO:0000256" key="2">
    <source>
        <dbReference type="ARBA" id="ARBA00023004"/>
    </source>
</evidence>
<dbReference type="SUPFAM" id="SSF102114">
    <property type="entry name" value="Radical SAM enzymes"/>
    <property type="match status" value="1"/>
</dbReference>
<dbReference type="PANTHER" id="PTHR43432">
    <property type="entry name" value="SLR0285 PROTEIN"/>
    <property type="match status" value="1"/>
</dbReference>
<dbReference type="CDD" id="cd01335">
    <property type="entry name" value="Radical_SAM"/>
    <property type="match status" value="1"/>
</dbReference>
<evidence type="ECO:0000313" key="6">
    <source>
        <dbReference type="Proteomes" id="UP000278149"/>
    </source>
</evidence>
<gene>
    <name evidence="5" type="ORF">D9Q81_00200</name>
</gene>
<dbReference type="InterPro" id="IPR007197">
    <property type="entry name" value="rSAM"/>
</dbReference>
<dbReference type="SMART" id="SM00729">
    <property type="entry name" value="Elp3"/>
    <property type="match status" value="1"/>
</dbReference>
<protein>
    <submittedName>
        <fullName evidence="5">Radical SAM protein</fullName>
    </submittedName>
</protein>
<organism evidence="5 6">
    <name type="scientific">Candidatus Korarchaeum cryptofilum</name>
    <dbReference type="NCBI Taxonomy" id="498846"/>
    <lineage>
        <taxon>Archaea</taxon>
        <taxon>Thermoproteota</taxon>
        <taxon>Candidatus Korarchaeia</taxon>
        <taxon>Candidatus Korarchaeales</taxon>
        <taxon>Candidatus Korarchaeaceae</taxon>
        <taxon>Candidatus Korarchaeum</taxon>
    </lineage>
</organism>
<keyword evidence="1" id="KW-0479">Metal-binding</keyword>
<dbReference type="PROSITE" id="PS51918">
    <property type="entry name" value="RADICAL_SAM"/>
    <property type="match status" value="1"/>
</dbReference>
<evidence type="ECO:0000256" key="3">
    <source>
        <dbReference type="ARBA" id="ARBA00023014"/>
    </source>
</evidence>
<feature type="domain" description="Radical SAM core" evidence="4">
    <location>
        <begin position="15"/>
        <end position="235"/>
    </location>
</feature>